<organism evidence="1 2">
    <name type="scientific">Acaulospora morrowiae</name>
    <dbReference type="NCBI Taxonomy" id="94023"/>
    <lineage>
        <taxon>Eukaryota</taxon>
        <taxon>Fungi</taxon>
        <taxon>Fungi incertae sedis</taxon>
        <taxon>Mucoromycota</taxon>
        <taxon>Glomeromycotina</taxon>
        <taxon>Glomeromycetes</taxon>
        <taxon>Diversisporales</taxon>
        <taxon>Acaulosporaceae</taxon>
        <taxon>Acaulospora</taxon>
    </lineage>
</organism>
<feature type="non-terminal residue" evidence="1">
    <location>
        <position position="1"/>
    </location>
</feature>
<accession>A0A9N9NBY7</accession>
<dbReference type="Proteomes" id="UP000789342">
    <property type="component" value="Unassembled WGS sequence"/>
</dbReference>
<name>A0A9N9NBY7_9GLOM</name>
<evidence type="ECO:0000313" key="1">
    <source>
        <dbReference type="EMBL" id="CAG8720995.1"/>
    </source>
</evidence>
<protein>
    <submittedName>
        <fullName evidence="1">3064_t:CDS:1</fullName>
    </submittedName>
</protein>
<keyword evidence="2" id="KW-1185">Reference proteome</keyword>
<sequence length="140" mass="16039">MASNISEISSDTIMSEVLNDTNAILISDKKRGRPEDTVWEHMNKTRLSDGHSKAHNISEADLQETIYEITEAMLNNSDFFDSNEENFDDNEDLIENLVEESTNNYNNELEIASIINLNISDFNENNSEDNNILQKEEINH</sequence>
<dbReference type="EMBL" id="CAJVPV010022471">
    <property type="protein sequence ID" value="CAG8720995.1"/>
    <property type="molecule type" value="Genomic_DNA"/>
</dbReference>
<dbReference type="AlphaFoldDB" id="A0A9N9NBY7"/>
<proteinExistence type="predicted"/>
<reference evidence="1" key="1">
    <citation type="submission" date="2021-06" db="EMBL/GenBank/DDBJ databases">
        <authorList>
            <person name="Kallberg Y."/>
            <person name="Tangrot J."/>
            <person name="Rosling A."/>
        </authorList>
    </citation>
    <scope>NUCLEOTIDE SEQUENCE</scope>
    <source>
        <strain evidence="1">CL551</strain>
    </source>
</reference>
<evidence type="ECO:0000313" key="2">
    <source>
        <dbReference type="Proteomes" id="UP000789342"/>
    </source>
</evidence>
<gene>
    <name evidence="1" type="ORF">AMORRO_LOCUS13337</name>
</gene>
<comment type="caution">
    <text evidence="1">The sequence shown here is derived from an EMBL/GenBank/DDBJ whole genome shotgun (WGS) entry which is preliminary data.</text>
</comment>